<proteinExistence type="predicted"/>
<organism evidence="1 2">
    <name type="scientific">Oikopleura dioica</name>
    <name type="common">Tunicate</name>
    <dbReference type="NCBI Taxonomy" id="34765"/>
    <lineage>
        <taxon>Eukaryota</taxon>
        <taxon>Metazoa</taxon>
        <taxon>Chordata</taxon>
        <taxon>Tunicata</taxon>
        <taxon>Appendicularia</taxon>
        <taxon>Copelata</taxon>
        <taxon>Oikopleuridae</taxon>
        <taxon>Oikopleura</taxon>
    </lineage>
</organism>
<keyword evidence="2" id="KW-1185">Reference proteome</keyword>
<name>A0ABN7SGY2_OIKDI</name>
<dbReference type="EMBL" id="OU015569">
    <property type="protein sequence ID" value="CAG5096659.1"/>
    <property type="molecule type" value="Genomic_DNA"/>
</dbReference>
<reference evidence="1 2" key="1">
    <citation type="submission" date="2021-04" db="EMBL/GenBank/DDBJ databases">
        <authorList>
            <person name="Bliznina A."/>
        </authorList>
    </citation>
    <scope>NUCLEOTIDE SEQUENCE [LARGE SCALE GENOMIC DNA]</scope>
</reference>
<evidence type="ECO:0000313" key="2">
    <source>
        <dbReference type="Proteomes" id="UP001158576"/>
    </source>
</evidence>
<sequence>MNWARLGAARPVSVRPIPNKPGYLSSSITAATPDQGQENTQHILAPGRFSSAHSNADLHQNGLLTVSSSFA</sequence>
<dbReference type="Proteomes" id="UP001158576">
    <property type="component" value="Chromosome XSR"/>
</dbReference>
<evidence type="ECO:0000313" key="1">
    <source>
        <dbReference type="EMBL" id="CAG5096659.1"/>
    </source>
</evidence>
<gene>
    <name evidence="1" type="ORF">OKIOD_LOCUS6281</name>
</gene>
<protein>
    <submittedName>
        <fullName evidence="1">Oidioi.mRNA.OKI2018_I69.XSR.g14723.t1.cds</fullName>
    </submittedName>
</protein>
<accession>A0ABN7SGY2</accession>